<dbReference type="InterPro" id="IPR001543">
    <property type="entry name" value="FliN-like_C"/>
</dbReference>
<dbReference type="RefSeq" id="WP_130782658.1">
    <property type="nucleotide sequence ID" value="NZ_BIMR01000293.1"/>
</dbReference>
<keyword evidence="11" id="KW-0969">Cilium</keyword>
<dbReference type="Pfam" id="PF01052">
    <property type="entry name" value="FliMN_C"/>
    <property type="match status" value="1"/>
</dbReference>
<keyword evidence="5" id="KW-1003">Cell membrane</keyword>
<dbReference type="Gene3D" id="3.40.1550.10">
    <property type="entry name" value="CheC-like"/>
    <property type="match status" value="1"/>
</dbReference>
<comment type="similarity">
    <text evidence="3">Belongs to the FliM family.</text>
</comment>
<evidence type="ECO:0000313" key="11">
    <source>
        <dbReference type="EMBL" id="GCE78025.1"/>
    </source>
</evidence>
<keyword evidence="6" id="KW-0145">Chemotaxis</keyword>
<evidence type="ECO:0000256" key="1">
    <source>
        <dbReference type="ARBA" id="ARBA00004117"/>
    </source>
</evidence>
<keyword evidence="11" id="KW-0282">Flagellum</keyword>
<name>A0A402DV99_9CELL</name>
<reference evidence="11 12" key="1">
    <citation type="submission" date="2019-01" db="EMBL/GenBank/DDBJ databases">
        <title>Draft genome sequence of Cellulomonas takizawaensis strain TKZ-21.</title>
        <authorList>
            <person name="Yamamura H."/>
            <person name="Hayashi T."/>
            <person name="Hamada M."/>
            <person name="Serisawa Y."/>
            <person name="Matsuyama K."/>
            <person name="Nakagawa Y."/>
            <person name="Otoguro M."/>
            <person name="Yanagida F."/>
            <person name="Hayakawa M."/>
        </authorList>
    </citation>
    <scope>NUCLEOTIDE SEQUENCE [LARGE SCALE GENOMIC DNA]</scope>
    <source>
        <strain evidence="11 12">NBRC12680</strain>
    </source>
</reference>
<dbReference type="GO" id="GO:0009425">
    <property type="term" value="C:bacterial-type flagellum basal body"/>
    <property type="evidence" value="ECO:0007669"/>
    <property type="project" value="UniProtKB-SubCell"/>
</dbReference>
<dbReference type="SUPFAM" id="SSF101801">
    <property type="entry name" value="Surface presentation of antigens (SPOA)"/>
    <property type="match status" value="1"/>
</dbReference>
<evidence type="ECO:0000313" key="12">
    <source>
        <dbReference type="Proteomes" id="UP000289954"/>
    </source>
</evidence>
<dbReference type="GO" id="GO:0071978">
    <property type="term" value="P:bacterial-type flagellum-dependent swarming motility"/>
    <property type="evidence" value="ECO:0007669"/>
    <property type="project" value="TreeGrafter"/>
</dbReference>
<keyword evidence="8" id="KW-0472">Membrane</keyword>
<dbReference type="Gene3D" id="2.30.330.10">
    <property type="entry name" value="SpoA-like"/>
    <property type="match status" value="1"/>
</dbReference>
<dbReference type="PANTHER" id="PTHR30034">
    <property type="entry name" value="FLAGELLAR MOTOR SWITCH PROTEIN FLIM"/>
    <property type="match status" value="1"/>
</dbReference>
<comment type="caution">
    <text evidence="11">The sequence shown here is derived from an EMBL/GenBank/DDBJ whole genome shotgun (WGS) entry which is preliminary data.</text>
</comment>
<dbReference type="AlphaFoldDB" id="A0A402DV99"/>
<dbReference type="Proteomes" id="UP000289954">
    <property type="component" value="Unassembled WGS sequence"/>
</dbReference>
<protein>
    <recommendedName>
        <fullName evidence="4">Flagellar motor switch protein FliM</fullName>
    </recommendedName>
</protein>
<evidence type="ECO:0000256" key="3">
    <source>
        <dbReference type="ARBA" id="ARBA00011049"/>
    </source>
</evidence>
<accession>A0A402DV99</accession>
<keyword evidence="7" id="KW-0283">Flagellar rotation</keyword>
<comment type="subcellular location">
    <subcellularLocation>
        <location evidence="1">Bacterial flagellum basal body</location>
    </subcellularLocation>
    <subcellularLocation>
        <location evidence="2">Cell membrane</location>
        <topology evidence="2">Peripheral membrane protein</topology>
    </subcellularLocation>
</comment>
<dbReference type="GO" id="GO:0005886">
    <property type="term" value="C:plasma membrane"/>
    <property type="evidence" value="ECO:0007669"/>
    <property type="project" value="UniProtKB-SubCell"/>
</dbReference>
<proteinExistence type="inferred from homology"/>
<feature type="domain" description="Flagellar motor switch protein FliN-like C-terminal" evidence="10">
    <location>
        <begin position="235"/>
        <end position="303"/>
    </location>
</feature>
<dbReference type="PIRSF" id="PIRSF002888">
    <property type="entry name" value="FliM"/>
    <property type="match status" value="1"/>
</dbReference>
<evidence type="ECO:0000256" key="9">
    <source>
        <dbReference type="ARBA" id="ARBA00023143"/>
    </source>
</evidence>
<evidence type="ECO:0000256" key="6">
    <source>
        <dbReference type="ARBA" id="ARBA00022500"/>
    </source>
</evidence>
<gene>
    <name evidence="11" type="ORF">CBZ_30810</name>
</gene>
<evidence type="ECO:0000256" key="8">
    <source>
        <dbReference type="ARBA" id="ARBA00023136"/>
    </source>
</evidence>
<dbReference type="SUPFAM" id="SSF103039">
    <property type="entry name" value="CheC-like"/>
    <property type="match status" value="1"/>
</dbReference>
<dbReference type="PANTHER" id="PTHR30034:SF6">
    <property type="entry name" value="YOP PROTEINS TRANSLOCATION PROTEIN Q"/>
    <property type="match status" value="1"/>
</dbReference>
<keyword evidence="12" id="KW-1185">Reference proteome</keyword>
<dbReference type="InterPro" id="IPR028976">
    <property type="entry name" value="CheC-like_sf"/>
</dbReference>
<evidence type="ECO:0000259" key="10">
    <source>
        <dbReference type="Pfam" id="PF01052"/>
    </source>
</evidence>
<sequence length="309" mass="34148">MTPHAPQPVRRLRTAEPEPYDFRRPLTLAREHARHLEMAFQRVARQFATQLTARLRVISQVTFEDLELRTYDEYTGGLPTPTAMVLCTLEPSRQTAVLQIPVGAALVWIDYLFGGDGRGDEREGRELTEMEWTLVRELLQHAVSDLEYSFAGITSLSATVRSVQYNPQFVQVVAAQETVLVAVFLLRVGEREDRISFMVPSDLLLGALRSSEGADARSDEERRAAEAAHDDLERAVQDVPVDVAVQFQPVTVHPRDVVNLAVGDVLPLSHPSTQPLDVVVDGIVLARAAAGSHGSRLACQVVTVEEIPA</sequence>
<organism evidence="11 12">
    <name type="scientific">Cellulomonas biazotea</name>
    <dbReference type="NCBI Taxonomy" id="1709"/>
    <lineage>
        <taxon>Bacteria</taxon>
        <taxon>Bacillati</taxon>
        <taxon>Actinomycetota</taxon>
        <taxon>Actinomycetes</taxon>
        <taxon>Micrococcales</taxon>
        <taxon>Cellulomonadaceae</taxon>
        <taxon>Cellulomonas</taxon>
    </lineage>
</organism>
<evidence type="ECO:0000256" key="2">
    <source>
        <dbReference type="ARBA" id="ARBA00004202"/>
    </source>
</evidence>
<dbReference type="GO" id="GO:0003774">
    <property type="term" value="F:cytoskeletal motor activity"/>
    <property type="evidence" value="ECO:0007669"/>
    <property type="project" value="InterPro"/>
</dbReference>
<dbReference type="OrthoDB" id="5241113at2"/>
<dbReference type="GO" id="GO:0050918">
    <property type="term" value="P:positive chemotaxis"/>
    <property type="evidence" value="ECO:0007669"/>
    <property type="project" value="TreeGrafter"/>
</dbReference>
<dbReference type="InterPro" id="IPR036429">
    <property type="entry name" value="SpoA-like_sf"/>
</dbReference>
<dbReference type="InterPro" id="IPR001689">
    <property type="entry name" value="Flag_FliM"/>
</dbReference>
<keyword evidence="11" id="KW-0966">Cell projection</keyword>
<dbReference type="EMBL" id="BIMR01000293">
    <property type="protein sequence ID" value="GCE78025.1"/>
    <property type="molecule type" value="Genomic_DNA"/>
</dbReference>
<evidence type="ECO:0000256" key="5">
    <source>
        <dbReference type="ARBA" id="ARBA00022475"/>
    </source>
</evidence>
<dbReference type="CDD" id="cd17908">
    <property type="entry name" value="FliM"/>
    <property type="match status" value="1"/>
</dbReference>
<evidence type="ECO:0000256" key="4">
    <source>
        <dbReference type="ARBA" id="ARBA00021898"/>
    </source>
</evidence>
<dbReference type="Pfam" id="PF02154">
    <property type="entry name" value="FliM"/>
    <property type="match status" value="1"/>
</dbReference>
<evidence type="ECO:0000256" key="7">
    <source>
        <dbReference type="ARBA" id="ARBA00022779"/>
    </source>
</evidence>
<keyword evidence="9" id="KW-0975">Bacterial flagellum</keyword>